<protein>
    <submittedName>
        <fullName evidence="2">Uncharacterized protein</fullName>
    </submittedName>
</protein>
<feature type="transmembrane region" description="Helical" evidence="1">
    <location>
        <begin position="371"/>
        <end position="392"/>
    </location>
</feature>
<dbReference type="AlphaFoldDB" id="A0A194UTJ7"/>
<feature type="transmembrane region" description="Helical" evidence="1">
    <location>
        <begin position="328"/>
        <end position="351"/>
    </location>
</feature>
<gene>
    <name evidence="2" type="ORF">VP1G_10705</name>
</gene>
<keyword evidence="1" id="KW-1133">Transmembrane helix</keyword>
<reference evidence="3" key="1">
    <citation type="submission" date="2014-12" db="EMBL/GenBank/DDBJ databases">
        <title>Genome Sequence of Valsa Canker Pathogens Uncovers a Specific Adaption of Colonization on Woody Bark.</title>
        <authorList>
            <person name="Yin Z."/>
            <person name="Liu H."/>
            <person name="Gao X."/>
            <person name="Li Z."/>
            <person name="Song N."/>
            <person name="Ke X."/>
            <person name="Dai Q."/>
            <person name="Wu Y."/>
            <person name="Sun Y."/>
            <person name="Xu J.-R."/>
            <person name="Kang Z.K."/>
            <person name="Wang L."/>
            <person name="Huang L."/>
        </authorList>
    </citation>
    <scope>NUCLEOTIDE SEQUENCE [LARGE SCALE GENOMIC DNA]</scope>
    <source>
        <strain evidence="3">SXYL134</strain>
    </source>
</reference>
<evidence type="ECO:0000313" key="2">
    <source>
        <dbReference type="EMBL" id="KUI54946.1"/>
    </source>
</evidence>
<dbReference type="EMBL" id="KN714677">
    <property type="protein sequence ID" value="KUI54946.1"/>
    <property type="molecule type" value="Genomic_DNA"/>
</dbReference>
<accession>A0A194UTJ7</accession>
<keyword evidence="3" id="KW-1185">Reference proteome</keyword>
<keyword evidence="1" id="KW-0472">Membrane</keyword>
<dbReference type="Proteomes" id="UP000078576">
    <property type="component" value="Unassembled WGS sequence"/>
</dbReference>
<name>A0A194UTJ7_CYTMA</name>
<sequence length="604" mass="66048">MVIVADREMIDEVIVEVLEAGLILALTVVERVRQLLELFMLRLEGLVGLLDLGELLVTGCDVAAEVLDVGLLRNGKGLRCDVVLQVVDVNVGSVNVLVEARNLILKLDDKSRVFCLELIELGLFGCLMTLNLFSVLVLKGGNVLLRLLGPGFEALRQCANLPIAVLDSTLEVALLFLEFALCFLQVTDLGDVSALLLNQALNICLELSDVEEAVALPVEPVDLLFLLVYPLLQRTNASLQRLLNDLQARNLLDHEPLLVRDMAESPGKVGTPPLEVVLRLLQSDALGLGGLKGLGLLVEPTLQIRQHLALFNEGGPKFLMFLLGPLDLLLFLLELLALLLDLLLPLPVGLLDLFPLLVKTREFFLDGSLALLLRLLGLGPLLLELLQLSFVLRLPLQSGRLLLELHLLLELLLLPEEHVALLNLQLQLLDLSRFACSTGAAGVGVALGFTGSGAAETGTLDFSFSGSANLTERPCLWGTEAIEDGGLVSLEWPCSDLSCSILSRRASSIILLLRMSLWLSRDCRDLLTSKWMRGPLLRVPAVEELEPVEADAVLVVWCDEDDLTDDADDDDEEVLLPAERTDLWCPARRRIGARVVRCDKTGPR</sequence>
<evidence type="ECO:0000313" key="3">
    <source>
        <dbReference type="Proteomes" id="UP000078576"/>
    </source>
</evidence>
<organism evidence="2 3">
    <name type="scientific">Cytospora mali</name>
    <name type="common">Apple Valsa canker fungus</name>
    <name type="synonym">Valsa mali</name>
    <dbReference type="NCBI Taxonomy" id="578113"/>
    <lineage>
        <taxon>Eukaryota</taxon>
        <taxon>Fungi</taxon>
        <taxon>Dikarya</taxon>
        <taxon>Ascomycota</taxon>
        <taxon>Pezizomycotina</taxon>
        <taxon>Sordariomycetes</taxon>
        <taxon>Sordariomycetidae</taxon>
        <taxon>Diaporthales</taxon>
        <taxon>Cytosporaceae</taxon>
        <taxon>Cytospora</taxon>
    </lineage>
</organism>
<keyword evidence="1" id="KW-0812">Transmembrane</keyword>
<proteinExistence type="predicted"/>
<evidence type="ECO:0000256" key="1">
    <source>
        <dbReference type="SAM" id="Phobius"/>
    </source>
</evidence>